<dbReference type="Pfam" id="PF01609">
    <property type="entry name" value="DDE_Tnp_1"/>
    <property type="match status" value="1"/>
</dbReference>
<dbReference type="GO" id="GO:0004803">
    <property type="term" value="F:transposase activity"/>
    <property type="evidence" value="ECO:0007669"/>
    <property type="project" value="InterPro"/>
</dbReference>
<evidence type="ECO:0000313" key="3">
    <source>
        <dbReference type="EMBL" id="SFM01316.1"/>
    </source>
</evidence>
<dbReference type="Pfam" id="PF13340">
    <property type="entry name" value="DUF4096"/>
    <property type="match status" value="1"/>
</dbReference>
<dbReference type="STRING" id="414703.SAMN04488125_13718"/>
<proteinExistence type="predicted"/>
<organism evidence="3 4">
    <name type="scientific">Methylorubrum salsuginis</name>
    <dbReference type="NCBI Taxonomy" id="414703"/>
    <lineage>
        <taxon>Bacteria</taxon>
        <taxon>Pseudomonadati</taxon>
        <taxon>Pseudomonadota</taxon>
        <taxon>Alphaproteobacteria</taxon>
        <taxon>Hyphomicrobiales</taxon>
        <taxon>Methylobacteriaceae</taxon>
        <taxon>Methylorubrum</taxon>
    </lineage>
</organism>
<evidence type="ECO:0000259" key="2">
    <source>
        <dbReference type="Pfam" id="PF13340"/>
    </source>
</evidence>
<dbReference type="InterPro" id="IPR025161">
    <property type="entry name" value="IS402-like_dom"/>
</dbReference>
<dbReference type="GO" id="GO:0006313">
    <property type="term" value="P:DNA transposition"/>
    <property type="evidence" value="ECO:0007669"/>
    <property type="project" value="InterPro"/>
</dbReference>
<dbReference type="PANTHER" id="PTHR30007:SF0">
    <property type="entry name" value="TRANSPOSASE"/>
    <property type="match status" value="1"/>
</dbReference>
<gene>
    <name evidence="3" type="ORF">SAMN04488125_13718</name>
</gene>
<dbReference type="OrthoDB" id="9798237at2"/>
<dbReference type="InterPro" id="IPR002559">
    <property type="entry name" value="Transposase_11"/>
</dbReference>
<dbReference type="NCBIfam" id="NF033580">
    <property type="entry name" value="transpos_IS5_3"/>
    <property type="match status" value="1"/>
</dbReference>
<evidence type="ECO:0000259" key="1">
    <source>
        <dbReference type="Pfam" id="PF01609"/>
    </source>
</evidence>
<reference evidence="4" key="1">
    <citation type="submission" date="2016-10" db="EMBL/GenBank/DDBJ databases">
        <authorList>
            <person name="Varghese N."/>
            <person name="Submissions S."/>
        </authorList>
    </citation>
    <scope>NUCLEOTIDE SEQUENCE [LARGE SCALE GENOMIC DNA]</scope>
    <source>
        <strain evidence="4">CGMCC 1.6474</strain>
    </source>
</reference>
<dbReference type="PANTHER" id="PTHR30007">
    <property type="entry name" value="PHP DOMAIN PROTEIN"/>
    <property type="match status" value="1"/>
</dbReference>
<dbReference type="Proteomes" id="UP000198804">
    <property type="component" value="Unassembled WGS sequence"/>
</dbReference>
<dbReference type="AlphaFoldDB" id="A0A1I4ME72"/>
<dbReference type="EMBL" id="FOSV01000037">
    <property type="protein sequence ID" value="SFM01316.1"/>
    <property type="molecule type" value="Genomic_DNA"/>
</dbReference>
<evidence type="ECO:0000313" key="4">
    <source>
        <dbReference type="Proteomes" id="UP000198804"/>
    </source>
</evidence>
<keyword evidence="4" id="KW-1185">Reference proteome</keyword>
<dbReference type="GO" id="GO:0003677">
    <property type="term" value="F:DNA binding"/>
    <property type="evidence" value="ECO:0007669"/>
    <property type="project" value="InterPro"/>
</dbReference>
<protein>
    <submittedName>
        <fullName evidence="3">Transposase</fullName>
    </submittedName>
</protein>
<sequence length="272" mass="30353">MWTPAARAELARENLPYASSLTDAEWALIAPLLPEPSRIGRPWRWPLRAILDSIQYVLRTGCAWRHLPLDFPPWSTVHRWFLRLSKAGVFERLAHALTMADRERTGREASPTGAILDAQAARSGGVGVKGERGYDPARRAVGRKRHALTDTDGRLLLATVSPANLHDSHGGVALLQASRRLWPFLAHCFADQAYQGERVGNATAITVEIVRPDKGQKGFAVQPRRWVIERTFGWIARCRRLARDYEATPSSALAFFVLAAAMILVRRLAQPL</sequence>
<name>A0A1I4ME72_9HYPH</name>
<feature type="domain" description="Insertion element IS402-like" evidence="2">
    <location>
        <begin position="21"/>
        <end position="93"/>
    </location>
</feature>
<dbReference type="RefSeq" id="WP_091951854.1">
    <property type="nucleotide sequence ID" value="NZ_FOSV01000037.1"/>
</dbReference>
<feature type="domain" description="Transposase IS4-like" evidence="1">
    <location>
        <begin position="111"/>
        <end position="263"/>
    </location>
</feature>
<accession>A0A1I4ME72</accession>